<dbReference type="EMBL" id="SLVV01000001">
    <property type="protein sequence ID" value="TCN27927.1"/>
    <property type="molecule type" value="Genomic_DNA"/>
</dbReference>
<dbReference type="NCBIfam" id="TIGR00254">
    <property type="entry name" value="GGDEF"/>
    <property type="match status" value="1"/>
</dbReference>
<dbReference type="InterPro" id="IPR050706">
    <property type="entry name" value="Cyclic-di-GMP_PDE-like"/>
</dbReference>
<dbReference type="PROSITE" id="PS50887">
    <property type="entry name" value="GGDEF"/>
    <property type="match status" value="1"/>
</dbReference>
<name>A0A4R2BKZ7_9BACI</name>
<dbReference type="Gene3D" id="3.30.70.270">
    <property type="match status" value="1"/>
</dbReference>
<dbReference type="Pfam" id="PF00990">
    <property type="entry name" value="GGDEF"/>
    <property type="match status" value="1"/>
</dbReference>
<dbReference type="PANTHER" id="PTHR33121:SF71">
    <property type="entry name" value="OXYGEN SENSOR PROTEIN DOSP"/>
    <property type="match status" value="1"/>
</dbReference>
<dbReference type="InterPro" id="IPR043128">
    <property type="entry name" value="Rev_trsase/Diguanyl_cyclase"/>
</dbReference>
<feature type="domain" description="EAL" evidence="1">
    <location>
        <begin position="263"/>
        <end position="517"/>
    </location>
</feature>
<proteinExistence type="predicted"/>
<dbReference type="InterPro" id="IPR001633">
    <property type="entry name" value="EAL_dom"/>
</dbReference>
<dbReference type="InterPro" id="IPR035919">
    <property type="entry name" value="EAL_sf"/>
</dbReference>
<evidence type="ECO:0000259" key="2">
    <source>
        <dbReference type="PROSITE" id="PS50887"/>
    </source>
</evidence>
<accession>A0A4R2BKZ7</accession>
<evidence type="ECO:0000313" key="4">
    <source>
        <dbReference type="Proteomes" id="UP000295689"/>
    </source>
</evidence>
<dbReference type="SMART" id="SM00052">
    <property type="entry name" value="EAL"/>
    <property type="match status" value="1"/>
</dbReference>
<dbReference type="InterPro" id="IPR029787">
    <property type="entry name" value="Nucleotide_cyclase"/>
</dbReference>
<gene>
    <name evidence="3" type="ORF">EV146_101257</name>
</gene>
<sequence length="527" mass="59246">MAKTFCCLYHDDHQLDHFIKESFLEDVPNLLVQIFSENEGRQLELREVLKRKFSAATILGCIPSGSKIERKVEEEIFLSFTLLDEKIFKLAYYDLETGLPNGLKFSQYLDEMLNKVNPHGNKLALLMFDMDRFKNINDSLGHRAGDAILKQIAERMKKKVPAGSFLARFAGDKFTLLLTSKPSTDNIGKIAQQILTEISSPLLYQGRELFITASIGASFYPCDGQDDQTLIKNADTALNESKQQGGNQVTYYSPDMKGKVLLRFEIENHLRTALQKKELFLCYQPLVDLKTGRVTGNEALLRWNHPHLGLVAPLEFIPLAEEIGVIEEIGAWVIQSACLQTKDWQRKGFGSLGVSVNVSARQFREPGFLQVVIDALKQASLEPEYLTLELTESTMLQNIDHSILTMKELQKLGVKVSIDDFGTGYSSLSYLRSLPINSLKIDKSFISNLQTDSNGFSIVRAIISMGRGLEVEVVAEGVETQEQAELLREMSCQYAQGFFIQKPLQSSDYEKGASEGQLTRYLPLKKG</sequence>
<evidence type="ECO:0000313" key="3">
    <source>
        <dbReference type="EMBL" id="TCN27927.1"/>
    </source>
</evidence>
<dbReference type="PROSITE" id="PS50883">
    <property type="entry name" value="EAL"/>
    <property type="match status" value="1"/>
</dbReference>
<dbReference type="PANTHER" id="PTHR33121">
    <property type="entry name" value="CYCLIC DI-GMP PHOSPHODIESTERASE PDEF"/>
    <property type="match status" value="1"/>
</dbReference>
<evidence type="ECO:0000259" key="1">
    <source>
        <dbReference type="PROSITE" id="PS50883"/>
    </source>
</evidence>
<dbReference type="CDD" id="cd01948">
    <property type="entry name" value="EAL"/>
    <property type="match status" value="1"/>
</dbReference>
<dbReference type="Gene3D" id="3.20.20.450">
    <property type="entry name" value="EAL domain"/>
    <property type="match status" value="1"/>
</dbReference>
<dbReference type="Pfam" id="PF00563">
    <property type="entry name" value="EAL"/>
    <property type="match status" value="1"/>
</dbReference>
<dbReference type="SUPFAM" id="SSF55073">
    <property type="entry name" value="Nucleotide cyclase"/>
    <property type="match status" value="1"/>
</dbReference>
<protein>
    <submittedName>
        <fullName evidence="3">Diguanylate cyclase (GGDEF)-like protein</fullName>
    </submittedName>
</protein>
<dbReference type="AlphaFoldDB" id="A0A4R2BKZ7"/>
<comment type="caution">
    <text evidence="3">The sequence shown here is derived from an EMBL/GenBank/DDBJ whole genome shotgun (WGS) entry which is preliminary data.</text>
</comment>
<dbReference type="RefSeq" id="WP_132000979.1">
    <property type="nucleotide sequence ID" value="NZ_JABUHM010000006.1"/>
</dbReference>
<dbReference type="GO" id="GO:0071111">
    <property type="term" value="F:cyclic-guanylate-specific phosphodiesterase activity"/>
    <property type="evidence" value="ECO:0007669"/>
    <property type="project" value="InterPro"/>
</dbReference>
<organism evidence="3 4">
    <name type="scientific">Mesobacillus foraminis</name>
    <dbReference type="NCBI Taxonomy" id="279826"/>
    <lineage>
        <taxon>Bacteria</taxon>
        <taxon>Bacillati</taxon>
        <taxon>Bacillota</taxon>
        <taxon>Bacilli</taxon>
        <taxon>Bacillales</taxon>
        <taxon>Bacillaceae</taxon>
        <taxon>Mesobacillus</taxon>
    </lineage>
</organism>
<dbReference type="SMART" id="SM00267">
    <property type="entry name" value="GGDEF"/>
    <property type="match status" value="1"/>
</dbReference>
<dbReference type="Proteomes" id="UP000295689">
    <property type="component" value="Unassembled WGS sequence"/>
</dbReference>
<feature type="domain" description="GGDEF" evidence="2">
    <location>
        <begin position="121"/>
        <end position="254"/>
    </location>
</feature>
<dbReference type="CDD" id="cd01949">
    <property type="entry name" value="GGDEF"/>
    <property type="match status" value="1"/>
</dbReference>
<keyword evidence="4" id="KW-1185">Reference proteome</keyword>
<dbReference type="SUPFAM" id="SSF141868">
    <property type="entry name" value="EAL domain-like"/>
    <property type="match status" value="1"/>
</dbReference>
<dbReference type="FunFam" id="3.20.20.450:FF:000001">
    <property type="entry name" value="Cyclic di-GMP phosphodiesterase yahA"/>
    <property type="match status" value="1"/>
</dbReference>
<dbReference type="InterPro" id="IPR000160">
    <property type="entry name" value="GGDEF_dom"/>
</dbReference>
<reference evidence="3 4" key="1">
    <citation type="journal article" date="2015" name="Stand. Genomic Sci.">
        <title>Genomic Encyclopedia of Bacterial and Archaeal Type Strains, Phase III: the genomes of soil and plant-associated and newly described type strains.</title>
        <authorList>
            <person name="Whitman W.B."/>
            <person name="Woyke T."/>
            <person name="Klenk H.P."/>
            <person name="Zhou Y."/>
            <person name="Lilburn T.G."/>
            <person name="Beck B.J."/>
            <person name="De Vos P."/>
            <person name="Vandamme P."/>
            <person name="Eisen J.A."/>
            <person name="Garrity G."/>
            <person name="Hugenholtz P."/>
            <person name="Kyrpides N.C."/>
        </authorList>
    </citation>
    <scope>NUCLEOTIDE SEQUENCE [LARGE SCALE GENOMIC DNA]</scope>
    <source>
        <strain evidence="3 4">CV53</strain>
    </source>
</reference>